<reference evidence="2" key="2">
    <citation type="submission" date="2023-05" db="EMBL/GenBank/DDBJ databases">
        <authorList>
            <consortium name="Lawrence Berkeley National Laboratory"/>
            <person name="Steindorff A."/>
            <person name="Hensen N."/>
            <person name="Bonometti L."/>
            <person name="Westerberg I."/>
            <person name="Brannstrom I.O."/>
            <person name="Guillou S."/>
            <person name="Cros-Aarteil S."/>
            <person name="Calhoun S."/>
            <person name="Haridas S."/>
            <person name="Kuo A."/>
            <person name="Mondo S."/>
            <person name="Pangilinan J."/>
            <person name="Riley R."/>
            <person name="Labutti K."/>
            <person name="Andreopoulos B."/>
            <person name="Lipzen A."/>
            <person name="Chen C."/>
            <person name="Yanf M."/>
            <person name="Daum C."/>
            <person name="Ng V."/>
            <person name="Clum A."/>
            <person name="Ohm R."/>
            <person name="Martin F."/>
            <person name="Silar P."/>
            <person name="Natvig D."/>
            <person name="Lalanne C."/>
            <person name="Gautier V."/>
            <person name="Ament-Velasquez S.L."/>
            <person name="Kruys A."/>
            <person name="Hutchinson M.I."/>
            <person name="Powell A.J."/>
            <person name="Barry K."/>
            <person name="Miller A.N."/>
            <person name="Grigoriev I.V."/>
            <person name="Debuchy R."/>
            <person name="Gladieux P."/>
            <person name="Thoren M.H."/>
            <person name="Johannesson H."/>
        </authorList>
    </citation>
    <scope>NUCLEOTIDE SEQUENCE</scope>
    <source>
        <strain evidence="2">PSN243</strain>
    </source>
</reference>
<gene>
    <name evidence="2" type="ORF">QBC34DRAFT_77713</name>
</gene>
<dbReference type="EMBL" id="MU865933">
    <property type="protein sequence ID" value="KAK4450217.1"/>
    <property type="molecule type" value="Genomic_DNA"/>
</dbReference>
<feature type="compositionally biased region" description="Basic residues" evidence="1">
    <location>
        <begin position="33"/>
        <end position="55"/>
    </location>
</feature>
<evidence type="ECO:0000313" key="2">
    <source>
        <dbReference type="EMBL" id="KAK4450217.1"/>
    </source>
</evidence>
<dbReference type="PANTHER" id="PTHR37540">
    <property type="entry name" value="TRANSCRIPTION FACTOR (ACR-2), PUTATIVE-RELATED-RELATED"/>
    <property type="match status" value="1"/>
</dbReference>
<protein>
    <submittedName>
        <fullName evidence="2">Uncharacterized protein</fullName>
    </submittedName>
</protein>
<evidence type="ECO:0000256" key="1">
    <source>
        <dbReference type="SAM" id="MobiDB-lite"/>
    </source>
</evidence>
<dbReference type="PANTHER" id="PTHR37540:SF9">
    <property type="entry name" value="ZN(2)-C6 FUNGAL-TYPE DOMAIN-CONTAINING PROTEIN"/>
    <property type="match status" value="1"/>
</dbReference>
<proteinExistence type="predicted"/>
<organism evidence="2 3">
    <name type="scientific">Podospora aff. communis PSN243</name>
    <dbReference type="NCBI Taxonomy" id="3040156"/>
    <lineage>
        <taxon>Eukaryota</taxon>
        <taxon>Fungi</taxon>
        <taxon>Dikarya</taxon>
        <taxon>Ascomycota</taxon>
        <taxon>Pezizomycotina</taxon>
        <taxon>Sordariomycetes</taxon>
        <taxon>Sordariomycetidae</taxon>
        <taxon>Sordariales</taxon>
        <taxon>Podosporaceae</taxon>
        <taxon>Podospora</taxon>
    </lineage>
</organism>
<evidence type="ECO:0000313" key="3">
    <source>
        <dbReference type="Proteomes" id="UP001321760"/>
    </source>
</evidence>
<feature type="compositionally biased region" description="Pro residues" evidence="1">
    <location>
        <begin position="61"/>
        <end position="71"/>
    </location>
</feature>
<dbReference type="Proteomes" id="UP001321760">
    <property type="component" value="Unassembled WGS sequence"/>
</dbReference>
<reference evidence="2" key="1">
    <citation type="journal article" date="2023" name="Mol. Phylogenet. Evol.">
        <title>Genome-scale phylogeny and comparative genomics of the fungal order Sordariales.</title>
        <authorList>
            <person name="Hensen N."/>
            <person name="Bonometti L."/>
            <person name="Westerberg I."/>
            <person name="Brannstrom I.O."/>
            <person name="Guillou S."/>
            <person name="Cros-Aarteil S."/>
            <person name="Calhoun S."/>
            <person name="Haridas S."/>
            <person name="Kuo A."/>
            <person name="Mondo S."/>
            <person name="Pangilinan J."/>
            <person name="Riley R."/>
            <person name="LaButti K."/>
            <person name="Andreopoulos B."/>
            <person name="Lipzen A."/>
            <person name="Chen C."/>
            <person name="Yan M."/>
            <person name="Daum C."/>
            <person name="Ng V."/>
            <person name="Clum A."/>
            <person name="Steindorff A."/>
            <person name="Ohm R.A."/>
            <person name="Martin F."/>
            <person name="Silar P."/>
            <person name="Natvig D.O."/>
            <person name="Lalanne C."/>
            <person name="Gautier V."/>
            <person name="Ament-Velasquez S.L."/>
            <person name="Kruys A."/>
            <person name="Hutchinson M.I."/>
            <person name="Powell A.J."/>
            <person name="Barry K."/>
            <person name="Miller A.N."/>
            <person name="Grigoriev I.V."/>
            <person name="Debuchy R."/>
            <person name="Gladieux P."/>
            <person name="Hiltunen Thoren M."/>
            <person name="Johannesson H."/>
        </authorList>
    </citation>
    <scope>NUCLEOTIDE SEQUENCE</scope>
    <source>
        <strain evidence="2">PSN243</strain>
    </source>
</reference>
<keyword evidence="3" id="KW-1185">Reference proteome</keyword>
<comment type="caution">
    <text evidence="2">The sequence shown here is derived from an EMBL/GenBank/DDBJ whole genome shotgun (WGS) entry which is preliminary data.</text>
</comment>
<accession>A0AAV9GRV0</accession>
<feature type="region of interest" description="Disordered" evidence="1">
    <location>
        <begin position="16"/>
        <end position="80"/>
    </location>
</feature>
<dbReference type="AlphaFoldDB" id="A0AAV9GRV0"/>
<name>A0AAV9GRV0_9PEZI</name>
<sequence length="476" mass="52909">MARGARSVKSAPTFDPFIVSTSLDKTDSETRKFIRSHVMRGKNKGKSMPRKGKKARAADPDTPPKPSPPSPVQDGDPGWEHWQLVTPRKVASELSLFRFTQELNPSMKELIFRAFTVVKPATYAVQLFGVDEDHSNGMFCFNDLSSHPAMVPSLLFTAQAFRDMMMGSPLGSLAHTHLAKCLRLLKSSLEDEEEATSYSTMVVVSALATAAIILGDLETAGKHLDGLKKMVEVRGGLLSLGPLNMITYKALTLDLGLAMGTGSEPRFCLGDISWSPYMAYGPSGRRFSELDALQPRPDPRLLNIWADLREFSRAANDVEDKKIAMKRGLFYRLSTSTLYRLLHLGFEPRSLSELLRLSLLAYTKTLMIRLPGLGKRMTFLAGQLETALNPLPAAGHDGSALLFWALMISAISIFEDCDQDWLCQSLLGIRDELGLQTWPEAKAILKRFLWVDSLHDQQGRALFEKLCLLANYGQRE</sequence>